<dbReference type="InterPro" id="IPR033120">
    <property type="entry name" value="HOTDOG_ACOT"/>
</dbReference>
<evidence type="ECO:0000313" key="7">
    <source>
        <dbReference type="Proteomes" id="UP000006048"/>
    </source>
</evidence>
<comment type="similarity">
    <text evidence="1">Belongs to the acyl coenzyme A hydrolase family.</text>
</comment>
<dbReference type="RefSeq" id="WP_014802982.1">
    <property type="nucleotide sequence ID" value="NC_018020.1"/>
</dbReference>
<keyword evidence="2 3" id="KW-0378">Hydrolase</keyword>
<dbReference type="GO" id="GO:0052816">
    <property type="term" value="F:long-chain fatty acyl-CoA hydrolase activity"/>
    <property type="evidence" value="ECO:0007669"/>
    <property type="project" value="TreeGrafter"/>
</dbReference>
<dbReference type="EMBL" id="CP002959">
    <property type="protein sequence ID" value="AFM12473.1"/>
    <property type="molecule type" value="Genomic_DNA"/>
</dbReference>
<dbReference type="AlphaFoldDB" id="I4B5B6"/>
<dbReference type="InterPro" id="IPR040170">
    <property type="entry name" value="Cytosol_ACT"/>
</dbReference>
<dbReference type="InterPro" id="IPR006683">
    <property type="entry name" value="Thioestr_dom"/>
</dbReference>
<feature type="compositionally biased region" description="Basic and acidic residues" evidence="4">
    <location>
        <begin position="7"/>
        <end position="20"/>
    </location>
</feature>
<dbReference type="GO" id="GO:0009062">
    <property type="term" value="P:fatty acid catabolic process"/>
    <property type="evidence" value="ECO:0007669"/>
    <property type="project" value="TreeGrafter"/>
</dbReference>
<evidence type="ECO:0000256" key="2">
    <source>
        <dbReference type="ARBA" id="ARBA00022801"/>
    </source>
</evidence>
<dbReference type="GO" id="GO:0006637">
    <property type="term" value="P:acyl-CoA metabolic process"/>
    <property type="evidence" value="ECO:0007669"/>
    <property type="project" value="TreeGrafter"/>
</dbReference>
<proteinExistence type="inferred from homology"/>
<reference evidence="6 7" key="1">
    <citation type="submission" date="2012-06" db="EMBL/GenBank/DDBJ databases">
        <title>The complete chromosome of genome of Turneriella parva DSM 21527.</title>
        <authorList>
            <consortium name="US DOE Joint Genome Institute (JGI-PGF)"/>
            <person name="Lucas S."/>
            <person name="Han J."/>
            <person name="Lapidus A."/>
            <person name="Bruce D."/>
            <person name="Goodwin L."/>
            <person name="Pitluck S."/>
            <person name="Peters L."/>
            <person name="Kyrpides N."/>
            <person name="Mavromatis K."/>
            <person name="Ivanova N."/>
            <person name="Mikhailova N."/>
            <person name="Chertkov O."/>
            <person name="Detter J.C."/>
            <person name="Tapia R."/>
            <person name="Han C."/>
            <person name="Land M."/>
            <person name="Hauser L."/>
            <person name="Markowitz V."/>
            <person name="Cheng J.-F."/>
            <person name="Hugenholtz P."/>
            <person name="Woyke T."/>
            <person name="Wu D."/>
            <person name="Gronow S."/>
            <person name="Wellnitz S."/>
            <person name="Brambilla E."/>
            <person name="Klenk H.-P."/>
            <person name="Eisen J.A."/>
        </authorList>
    </citation>
    <scope>NUCLEOTIDE SEQUENCE [LARGE SCALE GENOMIC DNA]</scope>
    <source>
        <strain evidence="7">ATCC BAA-1111 / DSM 21527 / NCTC 11395 / H</strain>
    </source>
</reference>
<dbReference type="GO" id="GO:0005829">
    <property type="term" value="C:cytosol"/>
    <property type="evidence" value="ECO:0007669"/>
    <property type="project" value="TreeGrafter"/>
</dbReference>
<dbReference type="OrthoDB" id="9791628at2"/>
<dbReference type="PANTHER" id="PTHR11049:SF31">
    <property type="entry name" value="HOTDOG ACOT-TYPE DOMAIN-CONTAINING PROTEIN"/>
    <property type="match status" value="1"/>
</dbReference>
<evidence type="ECO:0000313" key="6">
    <source>
        <dbReference type="EMBL" id="AFM12473.1"/>
    </source>
</evidence>
<dbReference type="KEGG" id="tpx:Turpa_1826"/>
<dbReference type="Proteomes" id="UP000006048">
    <property type="component" value="Chromosome"/>
</dbReference>
<dbReference type="Gene3D" id="3.10.129.10">
    <property type="entry name" value="Hotdog Thioesterase"/>
    <property type="match status" value="1"/>
</dbReference>
<gene>
    <name evidence="6" type="ordered locus">Turpa_1826</name>
</gene>
<dbReference type="Pfam" id="PF03061">
    <property type="entry name" value="4HBT"/>
    <property type="match status" value="1"/>
</dbReference>
<keyword evidence="7" id="KW-1185">Reference proteome</keyword>
<evidence type="ECO:0000256" key="1">
    <source>
        <dbReference type="ARBA" id="ARBA00010458"/>
    </source>
</evidence>
<name>I4B5B6_TURPD</name>
<accession>I4B5B6</accession>
<dbReference type="PANTHER" id="PTHR11049">
    <property type="entry name" value="ACYL COENZYME A THIOESTER HYDROLASE"/>
    <property type="match status" value="1"/>
</dbReference>
<dbReference type="SUPFAM" id="SSF54637">
    <property type="entry name" value="Thioesterase/thiol ester dehydrase-isomerase"/>
    <property type="match status" value="1"/>
</dbReference>
<dbReference type="CDD" id="cd03442">
    <property type="entry name" value="BFIT_BACH"/>
    <property type="match status" value="1"/>
</dbReference>
<dbReference type="HOGENOM" id="CLU_050164_2_0_12"/>
<organism evidence="6 7">
    <name type="scientific">Turneriella parva (strain ATCC BAA-1111 / DSM 21527 / NCTC 11395 / H)</name>
    <name type="common">Leptospira parva</name>
    <dbReference type="NCBI Taxonomy" id="869212"/>
    <lineage>
        <taxon>Bacteria</taxon>
        <taxon>Pseudomonadati</taxon>
        <taxon>Spirochaetota</taxon>
        <taxon>Spirochaetia</taxon>
        <taxon>Leptospirales</taxon>
        <taxon>Leptospiraceae</taxon>
        <taxon>Turneriella</taxon>
    </lineage>
</organism>
<protein>
    <submittedName>
        <fullName evidence="6">Thioesterase superfamily protein</fullName>
    </submittedName>
</protein>
<feature type="domain" description="HotDog ACOT-type" evidence="5">
    <location>
        <begin position="28"/>
        <end position="141"/>
    </location>
</feature>
<dbReference type="InterPro" id="IPR029069">
    <property type="entry name" value="HotDog_dom_sf"/>
</dbReference>
<dbReference type="STRING" id="869212.Turpa_1826"/>
<evidence type="ECO:0000256" key="4">
    <source>
        <dbReference type="SAM" id="MobiDB-lite"/>
    </source>
</evidence>
<evidence type="ECO:0000256" key="3">
    <source>
        <dbReference type="PROSITE-ProRule" id="PRU01106"/>
    </source>
</evidence>
<dbReference type="PROSITE" id="PS51770">
    <property type="entry name" value="HOTDOG_ACOT"/>
    <property type="match status" value="1"/>
</dbReference>
<sequence>MAIQGEGSERRQRGDRAGEPTVHDLVQEDFSLVTQHMVMSEHLNPNHHIFGGQLLAWLDTDVYLHCTNRLRYKSMVTVSMNNVYFKAPGYLGDIIQIYARIKDVRRSSVTAEGKAVAYDPEKQTSREIIACEVTYVAVGANGRPVRIFER</sequence>
<feature type="region of interest" description="Disordered" evidence="4">
    <location>
        <begin position="1"/>
        <end position="20"/>
    </location>
</feature>
<evidence type="ECO:0000259" key="5">
    <source>
        <dbReference type="PROSITE" id="PS51770"/>
    </source>
</evidence>